<feature type="transmembrane region" description="Helical" evidence="6">
    <location>
        <begin position="315"/>
        <end position="337"/>
    </location>
</feature>
<feature type="transmembrane region" description="Helical" evidence="6">
    <location>
        <begin position="44"/>
        <end position="65"/>
    </location>
</feature>
<dbReference type="PANTHER" id="PTHR23513">
    <property type="entry name" value="INTEGRAL MEMBRANE EFFLUX PROTEIN-RELATED"/>
    <property type="match status" value="1"/>
</dbReference>
<reference evidence="7 8" key="1">
    <citation type="submission" date="2017-02" db="EMBL/GenBank/DDBJ databases">
        <authorList>
            <person name="Peterson S.W."/>
        </authorList>
    </citation>
    <scope>NUCLEOTIDE SEQUENCE [LARGE SCALE GENOMIC DNA]</scope>
    <source>
        <strain evidence="7 8">DSM 45154</strain>
    </source>
</reference>
<sequence>MGYVRLLGRPRIAGLWGAQLLAVTGARLYALAVMWLVWETTRNASLMGLAAVLESIPYIVIGAFGRKLLSRVASLRRLAVVEAVRAGGVACLPLLWVIPEAQIPVLLGVAIVLGVTGALFDPVLPGLVPRLVGPDEVHEVLGLLDLSTRVARILGPGSIGVLLLVMTEVEFYWITSAGFAASGVTLAVIGRAAARPAPGVAEAVSATPEIPSAWPLLRADPGVTFAVSLHGLGLCAAAAPAVGLPILLSEVYGAGAGTFGMVTAVTAVGSLAGNLVVGNMRLKIMGGFLGVYCLAWIGDGVTLAFMGVAPNMATLWVVSFLSGVAAPFWGVTLQAWLAERYGERERLAVLAADHMVIRAAGALGMIIIPLYVAAAPQVTFALSGVAVVSMAVVGMLMAHRMWHSRGGEAG</sequence>
<gene>
    <name evidence="7" type="ORF">SAMN02745673_01438</name>
</gene>
<evidence type="ECO:0008006" key="9">
    <source>
        <dbReference type="Google" id="ProtNLM"/>
    </source>
</evidence>
<keyword evidence="5 6" id="KW-0472">Membrane</keyword>
<evidence type="ECO:0000256" key="1">
    <source>
        <dbReference type="ARBA" id="ARBA00004651"/>
    </source>
</evidence>
<dbReference type="PANTHER" id="PTHR23513:SF11">
    <property type="entry name" value="STAPHYLOFERRIN A TRANSPORTER"/>
    <property type="match status" value="1"/>
</dbReference>
<feature type="transmembrane region" description="Helical" evidence="6">
    <location>
        <begin position="254"/>
        <end position="277"/>
    </location>
</feature>
<evidence type="ECO:0000256" key="2">
    <source>
        <dbReference type="ARBA" id="ARBA00022475"/>
    </source>
</evidence>
<keyword evidence="8" id="KW-1185">Reference proteome</keyword>
<dbReference type="AlphaFoldDB" id="A0A1T4NGL7"/>
<evidence type="ECO:0000256" key="3">
    <source>
        <dbReference type="ARBA" id="ARBA00022692"/>
    </source>
</evidence>
<dbReference type="Gene3D" id="1.20.1250.20">
    <property type="entry name" value="MFS general substrate transporter like domains"/>
    <property type="match status" value="2"/>
</dbReference>
<evidence type="ECO:0000256" key="5">
    <source>
        <dbReference type="ARBA" id="ARBA00023136"/>
    </source>
</evidence>
<dbReference type="SUPFAM" id="SSF103473">
    <property type="entry name" value="MFS general substrate transporter"/>
    <property type="match status" value="1"/>
</dbReference>
<name>A0A1T4NGL7_9ACTN</name>
<comment type="subcellular location">
    <subcellularLocation>
        <location evidence="1">Cell membrane</location>
        <topology evidence="1">Multi-pass membrane protein</topology>
    </subcellularLocation>
</comment>
<feature type="transmembrane region" description="Helical" evidence="6">
    <location>
        <begin position="105"/>
        <end position="128"/>
    </location>
</feature>
<dbReference type="STRING" id="1122192.SAMN02745673_01438"/>
<feature type="transmembrane region" description="Helical" evidence="6">
    <location>
        <begin position="171"/>
        <end position="189"/>
    </location>
</feature>
<evidence type="ECO:0000313" key="7">
    <source>
        <dbReference type="EMBL" id="SJZ78399.1"/>
    </source>
</evidence>
<feature type="transmembrane region" description="Helical" evidence="6">
    <location>
        <begin position="289"/>
        <end position="309"/>
    </location>
</feature>
<accession>A0A1T4NGL7</accession>
<proteinExistence type="predicted"/>
<feature type="transmembrane region" description="Helical" evidence="6">
    <location>
        <begin position="12"/>
        <end position="38"/>
    </location>
</feature>
<dbReference type="CDD" id="cd06173">
    <property type="entry name" value="MFS_MefA_like"/>
    <property type="match status" value="1"/>
</dbReference>
<keyword evidence="4 6" id="KW-1133">Transmembrane helix</keyword>
<keyword evidence="2" id="KW-1003">Cell membrane</keyword>
<evidence type="ECO:0000256" key="4">
    <source>
        <dbReference type="ARBA" id="ARBA00022989"/>
    </source>
</evidence>
<organism evidence="7 8">
    <name type="scientific">Marinactinospora thermotolerans DSM 45154</name>
    <dbReference type="NCBI Taxonomy" id="1122192"/>
    <lineage>
        <taxon>Bacteria</taxon>
        <taxon>Bacillati</taxon>
        <taxon>Actinomycetota</taxon>
        <taxon>Actinomycetes</taxon>
        <taxon>Streptosporangiales</taxon>
        <taxon>Nocardiopsidaceae</taxon>
        <taxon>Marinactinospora</taxon>
    </lineage>
</organism>
<feature type="transmembrane region" description="Helical" evidence="6">
    <location>
        <begin position="378"/>
        <end position="398"/>
    </location>
</feature>
<dbReference type="Proteomes" id="UP000190637">
    <property type="component" value="Unassembled WGS sequence"/>
</dbReference>
<dbReference type="EMBL" id="FUWS01000003">
    <property type="protein sequence ID" value="SJZ78399.1"/>
    <property type="molecule type" value="Genomic_DNA"/>
</dbReference>
<feature type="transmembrane region" description="Helical" evidence="6">
    <location>
        <begin position="223"/>
        <end position="248"/>
    </location>
</feature>
<keyword evidence="3 6" id="KW-0812">Transmembrane</keyword>
<feature type="transmembrane region" description="Helical" evidence="6">
    <location>
        <begin position="349"/>
        <end position="372"/>
    </location>
</feature>
<evidence type="ECO:0000313" key="8">
    <source>
        <dbReference type="Proteomes" id="UP000190637"/>
    </source>
</evidence>
<dbReference type="GO" id="GO:0005886">
    <property type="term" value="C:plasma membrane"/>
    <property type="evidence" value="ECO:0007669"/>
    <property type="project" value="UniProtKB-SubCell"/>
</dbReference>
<dbReference type="InterPro" id="IPR036259">
    <property type="entry name" value="MFS_trans_sf"/>
</dbReference>
<evidence type="ECO:0000256" key="6">
    <source>
        <dbReference type="SAM" id="Phobius"/>
    </source>
</evidence>
<feature type="transmembrane region" description="Helical" evidence="6">
    <location>
        <begin position="77"/>
        <end position="99"/>
    </location>
</feature>
<protein>
    <recommendedName>
        <fullName evidence="9">Major Facilitator Superfamily protein</fullName>
    </recommendedName>
</protein>